<evidence type="ECO:0000256" key="4">
    <source>
        <dbReference type="ARBA" id="ARBA00023136"/>
    </source>
</evidence>
<dbReference type="STRING" id="743788.S8FJF0"/>
<dbReference type="AlphaFoldDB" id="S8FJF0"/>
<dbReference type="InParanoid" id="S8FJF0"/>
<dbReference type="HOGENOM" id="CLU_086440_1_0_1"/>
<comment type="subcellular location">
    <subcellularLocation>
        <location evidence="1">Membrane</location>
        <topology evidence="1">Multi-pass membrane protein</topology>
    </subcellularLocation>
</comment>
<evidence type="ECO:0000313" key="9">
    <source>
        <dbReference type="Proteomes" id="UP000015241"/>
    </source>
</evidence>
<dbReference type="SUPFAM" id="SSF81324">
    <property type="entry name" value="Voltage-gated potassium channels"/>
    <property type="match status" value="1"/>
</dbReference>
<evidence type="ECO:0000256" key="1">
    <source>
        <dbReference type="ARBA" id="ARBA00004141"/>
    </source>
</evidence>
<accession>S8FJF0</accession>
<organism evidence="8 9">
    <name type="scientific">Fomitopsis schrenkii</name>
    <name type="common">Brown rot fungus</name>
    <dbReference type="NCBI Taxonomy" id="2126942"/>
    <lineage>
        <taxon>Eukaryota</taxon>
        <taxon>Fungi</taxon>
        <taxon>Dikarya</taxon>
        <taxon>Basidiomycota</taxon>
        <taxon>Agaricomycotina</taxon>
        <taxon>Agaricomycetes</taxon>
        <taxon>Polyporales</taxon>
        <taxon>Fomitopsis</taxon>
    </lineage>
</organism>
<evidence type="ECO:0000259" key="7">
    <source>
        <dbReference type="Pfam" id="PF00520"/>
    </source>
</evidence>
<dbReference type="PANTHER" id="PTHR38483:SF1">
    <property type="entry name" value="ION TRANSPORT DOMAIN-CONTAINING PROTEIN"/>
    <property type="match status" value="1"/>
</dbReference>
<keyword evidence="3 6" id="KW-1133">Transmembrane helix</keyword>
<dbReference type="InterPro" id="IPR027359">
    <property type="entry name" value="Volt_channel_dom_sf"/>
</dbReference>
<dbReference type="eggNOG" id="ENOG502RZZ8">
    <property type="taxonomic scope" value="Eukaryota"/>
</dbReference>
<dbReference type="GO" id="GO:0005216">
    <property type="term" value="F:monoatomic ion channel activity"/>
    <property type="evidence" value="ECO:0007669"/>
    <property type="project" value="InterPro"/>
</dbReference>
<evidence type="ECO:0000313" key="8">
    <source>
        <dbReference type="EMBL" id="EPT01536.1"/>
    </source>
</evidence>
<dbReference type="Gene3D" id="1.20.120.350">
    <property type="entry name" value="Voltage-gated potassium channels. Chain C"/>
    <property type="match status" value="1"/>
</dbReference>
<dbReference type="InterPro" id="IPR005821">
    <property type="entry name" value="Ion_trans_dom"/>
</dbReference>
<protein>
    <recommendedName>
        <fullName evidence="7">Ion transport domain-containing protein</fullName>
    </recommendedName>
</protein>
<dbReference type="Pfam" id="PF00520">
    <property type="entry name" value="Ion_trans"/>
    <property type="match status" value="1"/>
</dbReference>
<evidence type="ECO:0000256" key="5">
    <source>
        <dbReference type="SAM" id="MobiDB-lite"/>
    </source>
</evidence>
<keyword evidence="2 6" id="KW-0812">Transmembrane</keyword>
<keyword evidence="9" id="KW-1185">Reference proteome</keyword>
<evidence type="ECO:0000256" key="2">
    <source>
        <dbReference type="ARBA" id="ARBA00022692"/>
    </source>
</evidence>
<dbReference type="GO" id="GO:0016020">
    <property type="term" value="C:membrane"/>
    <property type="evidence" value="ECO:0007669"/>
    <property type="project" value="UniProtKB-SubCell"/>
</dbReference>
<dbReference type="EMBL" id="KE504141">
    <property type="protein sequence ID" value="EPT01536.1"/>
    <property type="molecule type" value="Genomic_DNA"/>
</dbReference>
<feature type="compositionally biased region" description="Acidic residues" evidence="5">
    <location>
        <begin position="184"/>
        <end position="193"/>
    </location>
</feature>
<proteinExistence type="predicted"/>
<dbReference type="OrthoDB" id="429183at2759"/>
<sequence length="193" mass="21290">MACLSVVTVGLSLANGCPTLPFYILELVINGAMILEVAIRFVAFGRQFWTSLWNVMDLVITAFCVITLLVIFFAGCGSTSKEEELFDTILLVARNAIQFGRLAIVMRQSGHSIFSQPKPIDLAAARGTYTLDIDLEDDEPFSDELGRPLIHNSVVFDAGEERPAQPRAPLSEMPRAVQAARERDDEDLWAELG</sequence>
<evidence type="ECO:0000256" key="3">
    <source>
        <dbReference type="ARBA" id="ARBA00022989"/>
    </source>
</evidence>
<name>S8FJF0_FOMSC</name>
<feature type="domain" description="Ion transport" evidence="7">
    <location>
        <begin position="17"/>
        <end position="81"/>
    </location>
</feature>
<feature type="transmembrane region" description="Helical" evidence="6">
    <location>
        <begin position="24"/>
        <end position="43"/>
    </location>
</feature>
<gene>
    <name evidence="8" type="ORF">FOMPIDRAFT_1015823</name>
</gene>
<dbReference type="PANTHER" id="PTHR38483">
    <property type="entry name" value="CHROMOSOME 1, WHOLE GENOME SHOTGUN SEQUENCE"/>
    <property type="match status" value="1"/>
</dbReference>
<keyword evidence="4 6" id="KW-0472">Membrane</keyword>
<dbReference type="Proteomes" id="UP000015241">
    <property type="component" value="Unassembled WGS sequence"/>
</dbReference>
<evidence type="ECO:0000256" key="6">
    <source>
        <dbReference type="SAM" id="Phobius"/>
    </source>
</evidence>
<feature type="transmembrane region" description="Helical" evidence="6">
    <location>
        <begin position="55"/>
        <end position="75"/>
    </location>
</feature>
<feature type="region of interest" description="Disordered" evidence="5">
    <location>
        <begin position="160"/>
        <end position="193"/>
    </location>
</feature>
<reference evidence="8 9" key="1">
    <citation type="journal article" date="2012" name="Science">
        <title>The Paleozoic origin of enzymatic lignin decomposition reconstructed from 31 fungal genomes.</title>
        <authorList>
            <person name="Floudas D."/>
            <person name="Binder M."/>
            <person name="Riley R."/>
            <person name="Barry K."/>
            <person name="Blanchette R.A."/>
            <person name="Henrissat B."/>
            <person name="Martinez A.T."/>
            <person name="Otillar R."/>
            <person name="Spatafora J.W."/>
            <person name="Yadav J.S."/>
            <person name="Aerts A."/>
            <person name="Benoit I."/>
            <person name="Boyd A."/>
            <person name="Carlson A."/>
            <person name="Copeland A."/>
            <person name="Coutinho P.M."/>
            <person name="de Vries R.P."/>
            <person name="Ferreira P."/>
            <person name="Findley K."/>
            <person name="Foster B."/>
            <person name="Gaskell J."/>
            <person name="Glotzer D."/>
            <person name="Gorecki P."/>
            <person name="Heitman J."/>
            <person name="Hesse C."/>
            <person name="Hori C."/>
            <person name="Igarashi K."/>
            <person name="Jurgens J.A."/>
            <person name="Kallen N."/>
            <person name="Kersten P."/>
            <person name="Kohler A."/>
            <person name="Kuees U."/>
            <person name="Kumar T.K.A."/>
            <person name="Kuo A."/>
            <person name="LaButti K."/>
            <person name="Larrondo L.F."/>
            <person name="Lindquist E."/>
            <person name="Ling A."/>
            <person name="Lombard V."/>
            <person name="Lucas S."/>
            <person name="Lundell T."/>
            <person name="Martin R."/>
            <person name="McLaughlin D.J."/>
            <person name="Morgenstern I."/>
            <person name="Morin E."/>
            <person name="Murat C."/>
            <person name="Nagy L.G."/>
            <person name="Nolan M."/>
            <person name="Ohm R.A."/>
            <person name="Patyshakuliyeva A."/>
            <person name="Rokas A."/>
            <person name="Ruiz-Duenas F.J."/>
            <person name="Sabat G."/>
            <person name="Salamov A."/>
            <person name="Samejima M."/>
            <person name="Schmutz J."/>
            <person name="Slot J.C."/>
            <person name="St John F."/>
            <person name="Stenlid J."/>
            <person name="Sun H."/>
            <person name="Sun S."/>
            <person name="Syed K."/>
            <person name="Tsang A."/>
            <person name="Wiebenga A."/>
            <person name="Young D."/>
            <person name="Pisabarro A."/>
            <person name="Eastwood D.C."/>
            <person name="Martin F."/>
            <person name="Cullen D."/>
            <person name="Grigoriev I.V."/>
            <person name="Hibbett D.S."/>
        </authorList>
    </citation>
    <scope>NUCLEOTIDE SEQUENCE</scope>
    <source>
        <strain evidence="9">FP-58527</strain>
    </source>
</reference>